<dbReference type="RefSeq" id="WP_146793837.1">
    <property type="nucleotide sequence ID" value="NZ_BARC01000004.1"/>
</dbReference>
<gene>
    <name evidence="2" type="ORF">GWA01_05830</name>
</gene>
<sequence>MRPIALFAFSLTAFLSACATQDPGQDPTGTWVGSLIADQGTCPTSLTSTLRIRGKEIMFTPGDSSKVLRGTYVHGSNHYHAELIEQDMNHHATPLVFNGYPVGQAIGGIYGSNACRAHITMTRR</sequence>
<dbReference type="EMBL" id="BJUZ01000001">
    <property type="protein sequence ID" value="GEK92813.1"/>
    <property type="molecule type" value="Genomic_DNA"/>
</dbReference>
<dbReference type="PROSITE" id="PS51257">
    <property type="entry name" value="PROKAR_LIPOPROTEIN"/>
    <property type="match status" value="1"/>
</dbReference>
<evidence type="ECO:0008006" key="4">
    <source>
        <dbReference type="Google" id="ProtNLM"/>
    </source>
</evidence>
<protein>
    <recommendedName>
        <fullName evidence="4">Lipoprotein</fullName>
    </recommendedName>
</protein>
<dbReference type="OrthoDB" id="7280352at2"/>
<evidence type="ECO:0000313" key="2">
    <source>
        <dbReference type="EMBL" id="GEK92813.1"/>
    </source>
</evidence>
<keyword evidence="1" id="KW-0732">Signal</keyword>
<feature type="signal peptide" evidence="1">
    <location>
        <begin position="1"/>
        <end position="19"/>
    </location>
</feature>
<name>A0A511AZR3_9PROT</name>
<comment type="caution">
    <text evidence="2">The sequence shown here is derived from an EMBL/GenBank/DDBJ whole genome shotgun (WGS) entry which is preliminary data.</text>
</comment>
<evidence type="ECO:0000256" key="1">
    <source>
        <dbReference type="SAM" id="SignalP"/>
    </source>
</evidence>
<keyword evidence="3" id="KW-1185">Reference proteome</keyword>
<accession>A0A511AZR3</accession>
<dbReference type="AlphaFoldDB" id="A0A511AZR3"/>
<organism evidence="2 3">
    <name type="scientific">Gluconobacter wancherniae NBRC 103581</name>
    <dbReference type="NCBI Taxonomy" id="656744"/>
    <lineage>
        <taxon>Bacteria</taxon>
        <taxon>Pseudomonadati</taxon>
        <taxon>Pseudomonadota</taxon>
        <taxon>Alphaproteobacteria</taxon>
        <taxon>Acetobacterales</taxon>
        <taxon>Acetobacteraceae</taxon>
        <taxon>Gluconobacter</taxon>
    </lineage>
</organism>
<evidence type="ECO:0000313" key="3">
    <source>
        <dbReference type="Proteomes" id="UP000321230"/>
    </source>
</evidence>
<dbReference type="Proteomes" id="UP000321230">
    <property type="component" value="Unassembled WGS sequence"/>
</dbReference>
<feature type="chain" id="PRO_5021699325" description="Lipoprotein" evidence="1">
    <location>
        <begin position="20"/>
        <end position="124"/>
    </location>
</feature>
<reference evidence="2 3" key="1">
    <citation type="submission" date="2019-07" db="EMBL/GenBank/DDBJ databases">
        <title>Whole genome shotgun sequence of Gluconobacter wancherniae NBRC 103581.</title>
        <authorList>
            <person name="Hosoyama A."/>
            <person name="Uohara A."/>
            <person name="Ohji S."/>
            <person name="Ichikawa N."/>
        </authorList>
    </citation>
    <scope>NUCLEOTIDE SEQUENCE [LARGE SCALE GENOMIC DNA]</scope>
    <source>
        <strain evidence="2 3">NBRC 103581</strain>
    </source>
</reference>
<proteinExistence type="predicted"/>